<organism evidence="4 5">
    <name type="scientific">Elaeophora elaphi</name>
    <dbReference type="NCBI Taxonomy" id="1147741"/>
    <lineage>
        <taxon>Eukaryota</taxon>
        <taxon>Metazoa</taxon>
        <taxon>Ecdysozoa</taxon>
        <taxon>Nematoda</taxon>
        <taxon>Chromadorea</taxon>
        <taxon>Rhabditida</taxon>
        <taxon>Spirurina</taxon>
        <taxon>Spiruromorpha</taxon>
        <taxon>Filarioidea</taxon>
        <taxon>Onchocercidae</taxon>
        <taxon>Elaeophora</taxon>
    </lineage>
</organism>
<reference evidence="5" key="1">
    <citation type="submission" date="2016-04" db="UniProtKB">
        <authorList>
            <consortium name="WormBaseParasite"/>
        </authorList>
    </citation>
    <scope>IDENTIFICATION</scope>
</reference>
<accession>A0A158Q890</accession>
<comment type="similarity">
    <text evidence="1">Belongs to the SAPS family.</text>
</comment>
<dbReference type="InterPro" id="IPR016024">
    <property type="entry name" value="ARM-type_fold"/>
</dbReference>
<feature type="region of interest" description="Disordered" evidence="3">
    <location>
        <begin position="647"/>
        <end position="676"/>
    </location>
</feature>
<dbReference type="AlphaFoldDB" id="A0A158Q890"/>
<dbReference type="GO" id="GO:0005634">
    <property type="term" value="C:nucleus"/>
    <property type="evidence" value="ECO:0007669"/>
    <property type="project" value="TreeGrafter"/>
</dbReference>
<evidence type="ECO:0000256" key="3">
    <source>
        <dbReference type="SAM" id="MobiDB-lite"/>
    </source>
</evidence>
<proteinExistence type="inferred from homology"/>
<evidence type="ECO:0000313" key="5">
    <source>
        <dbReference type="WBParaSite" id="EEL_0000678701-mRNA-1"/>
    </source>
</evidence>
<sequence length="797" mass="88937">MVGYSFTFLLNEPNGLGLWIPKNQDMFWSSDLAASVSELDELLKNDTATLADVLEDDYTIQEIRNGNHQLIKFLTRQEIVAQMIKGALEPEIDKTLPLKEQYKKAHLCAEILSVNNEEISKAIINNEEACSLLFDFLDSRKLNHVIVNFYMKILSQIISRFPDQVFPRMKESEFLIHCMKSMKHSAVTELLYRIVSSLSNIEQQDCIKQWCAESRMVESLCDLLVPEQLPVVHDNVGYLWSELVRMLRDMQYTAECKRNDALLESLQSERNVRRLMNRMLPDSVEQRRDSVIVNAAAILITLLETNFIPNCPSHQLGMEDRGIQTQWYGGAPVAENELNGTTVWQPDAGHIVETIVAASADRIVNAIIDSLKTGEGDIKICSDAWCPLMRLLVLVLDTNHMATHQAVLAAFSALSVNPFKLFLTYVNTRPQLTLFQNLLHRAIAYILHTLSTSPSPLIQYLIKDVDILEHILAGCETSQADFLHGSSKRMLHGFYMNLALLIKGAAESSCNAECITQLIQASDQAARWEAFSTAIKEYEEKNRGDDTGITPPPTSNVLDTAKIDACDVPEPMVSGAAELMEEYEQYLIPRSLVEDVAISFPCSSHDTDYEITDIISDCGIAKDFSNIGNEDMFDAMCTLRIDTSITSKEDSGNGWPSASKSKEAESKATRNDGDDSGSKFSVFWNSAAPVLNSNEITCNDIFEASERDAPKANVAKEEKKISKCVIEDKWPQSSSVPSMDFGNWADFTSMKPDDWPPPQSESEDDAWNETSEDIFLSPTAAALSGGIASVIMAGHMK</sequence>
<dbReference type="WBParaSite" id="EEL_0000678701-mRNA-1">
    <property type="protein sequence ID" value="EEL_0000678701-mRNA-1"/>
    <property type="gene ID" value="EEL_0000678701"/>
</dbReference>
<dbReference type="GO" id="GO:0019903">
    <property type="term" value="F:protein phosphatase binding"/>
    <property type="evidence" value="ECO:0007669"/>
    <property type="project" value="InterPro"/>
</dbReference>
<dbReference type="PANTHER" id="PTHR12634:SF8">
    <property type="entry name" value="FIERY MOUNTAIN, ISOFORM D"/>
    <property type="match status" value="1"/>
</dbReference>
<name>A0A158Q890_9BILA</name>
<dbReference type="STRING" id="1147741.A0A158Q890"/>
<evidence type="ECO:0000313" key="4">
    <source>
        <dbReference type="Proteomes" id="UP000050640"/>
    </source>
</evidence>
<dbReference type="Pfam" id="PF04499">
    <property type="entry name" value="SAPS"/>
    <property type="match status" value="1"/>
</dbReference>
<dbReference type="SUPFAM" id="SSF48371">
    <property type="entry name" value="ARM repeat"/>
    <property type="match status" value="1"/>
</dbReference>
<evidence type="ECO:0000256" key="1">
    <source>
        <dbReference type="ARBA" id="ARBA00006180"/>
    </source>
</evidence>
<dbReference type="InterPro" id="IPR007587">
    <property type="entry name" value="SAPS"/>
</dbReference>
<feature type="compositionally biased region" description="Acidic residues" evidence="3">
    <location>
        <begin position="761"/>
        <end position="771"/>
    </location>
</feature>
<dbReference type="Proteomes" id="UP000050640">
    <property type="component" value="Unplaced"/>
</dbReference>
<dbReference type="PANTHER" id="PTHR12634">
    <property type="entry name" value="SIT4 YEAST -ASSOCIATING PROTEIN-RELATED"/>
    <property type="match status" value="1"/>
</dbReference>
<keyword evidence="2" id="KW-0131">Cell cycle</keyword>
<protein>
    <submittedName>
        <fullName evidence="5">Serine/threonine-protein phosphatase 6 regulatory subunit 3</fullName>
    </submittedName>
</protein>
<feature type="region of interest" description="Disordered" evidence="3">
    <location>
        <begin position="749"/>
        <end position="771"/>
    </location>
</feature>
<dbReference type="GO" id="GO:0019888">
    <property type="term" value="F:protein phosphatase regulator activity"/>
    <property type="evidence" value="ECO:0007669"/>
    <property type="project" value="TreeGrafter"/>
</dbReference>
<dbReference type="GO" id="GO:0005829">
    <property type="term" value="C:cytosol"/>
    <property type="evidence" value="ECO:0007669"/>
    <property type="project" value="TreeGrafter"/>
</dbReference>
<keyword evidence="4" id="KW-1185">Reference proteome</keyword>
<feature type="compositionally biased region" description="Basic and acidic residues" evidence="3">
    <location>
        <begin position="660"/>
        <end position="676"/>
    </location>
</feature>
<evidence type="ECO:0000256" key="2">
    <source>
        <dbReference type="ARBA" id="ARBA00023306"/>
    </source>
</evidence>